<feature type="compositionally biased region" description="Basic and acidic residues" evidence="1">
    <location>
        <begin position="38"/>
        <end position="49"/>
    </location>
</feature>
<feature type="compositionally biased region" description="Basic residues" evidence="1">
    <location>
        <begin position="1"/>
        <end position="21"/>
    </location>
</feature>
<reference evidence="2" key="1">
    <citation type="journal article" date="2009" name="PLoS Genet.">
        <title>Sequencing, mapping, and analysis of 27,455 maize full-length cDNAs.</title>
        <authorList>
            <person name="Soderlund C."/>
            <person name="Descour A."/>
            <person name="Kudrna D."/>
            <person name="Bomhoff M."/>
            <person name="Boyd L."/>
            <person name="Currie J."/>
            <person name="Angelova A."/>
            <person name="Collura K."/>
            <person name="Wissotski M."/>
            <person name="Ashley E."/>
            <person name="Morrow D."/>
            <person name="Fernandes J."/>
            <person name="Walbot V."/>
            <person name="Yu Y."/>
        </authorList>
    </citation>
    <scope>NUCLEOTIDE SEQUENCE</scope>
    <source>
        <strain evidence="2">B73</strain>
    </source>
</reference>
<dbReference type="AlphaFoldDB" id="B7ZZB1"/>
<proteinExistence type="evidence at transcript level"/>
<reference evidence="2" key="2">
    <citation type="submission" date="2012-06" db="EMBL/GenBank/DDBJ databases">
        <authorList>
            <person name="Yu Y."/>
            <person name="Currie J."/>
            <person name="Lomeli R."/>
            <person name="Angelova A."/>
            <person name="Collura K."/>
            <person name="Wissotski M."/>
            <person name="Campos D."/>
            <person name="Kudrna D."/>
            <person name="Golser W."/>
            <person name="Ashely E."/>
            <person name="Descour A."/>
            <person name="Fernandes J."/>
            <person name="Soderlund C."/>
            <person name="Walbot V."/>
        </authorList>
    </citation>
    <scope>NUCLEOTIDE SEQUENCE</scope>
    <source>
        <strain evidence="2">B73</strain>
    </source>
</reference>
<accession>B7ZZB1</accession>
<evidence type="ECO:0000256" key="1">
    <source>
        <dbReference type="SAM" id="MobiDB-lite"/>
    </source>
</evidence>
<sequence>MKNTSRAKRHIRAHTRKRPQKLPRPSLVAPTSLSSEEQLDRENHSSWIL</sequence>
<organism evidence="2">
    <name type="scientific">Zea mays</name>
    <name type="common">Maize</name>
    <dbReference type="NCBI Taxonomy" id="4577"/>
    <lineage>
        <taxon>Eukaryota</taxon>
        <taxon>Viridiplantae</taxon>
        <taxon>Streptophyta</taxon>
        <taxon>Embryophyta</taxon>
        <taxon>Tracheophyta</taxon>
        <taxon>Spermatophyta</taxon>
        <taxon>Magnoliopsida</taxon>
        <taxon>Liliopsida</taxon>
        <taxon>Poales</taxon>
        <taxon>Poaceae</taxon>
        <taxon>PACMAD clade</taxon>
        <taxon>Panicoideae</taxon>
        <taxon>Andropogonodae</taxon>
        <taxon>Andropogoneae</taxon>
        <taxon>Tripsacinae</taxon>
        <taxon>Zea</taxon>
    </lineage>
</organism>
<feature type="region of interest" description="Disordered" evidence="1">
    <location>
        <begin position="1"/>
        <end position="49"/>
    </location>
</feature>
<protein>
    <submittedName>
        <fullName evidence="2">Uncharacterized protein</fullName>
    </submittedName>
</protein>
<dbReference type="EMBL" id="BT054653">
    <property type="protein sequence ID" value="ACL53260.1"/>
    <property type="molecule type" value="mRNA"/>
</dbReference>
<name>B7ZZB1_MAIZE</name>
<evidence type="ECO:0000313" key="2">
    <source>
        <dbReference type="EMBL" id="ACL53260.1"/>
    </source>
</evidence>